<organism evidence="3 4">
    <name type="scientific">Kolteria novifilia</name>
    <dbReference type="NCBI Taxonomy" id="2527975"/>
    <lineage>
        <taxon>Bacteria</taxon>
        <taxon>Pseudomonadati</taxon>
        <taxon>Planctomycetota</taxon>
        <taxon>Planctomycetia</taxon>
        <taxon>Kolteriales</taxon>
        <taxon>Kolteriaceae</taxon>
        <taxon>Kolteria</taxon>
    </lineage>
</organism>
<reference evidence="3 4" key="1">
    <citation type="submission" date="2019-02" db="EMBL/GenBank/DDBJ databases">
        <title>Deep-cultivation of Planctomycetes and their phenomic and genomic characterization uncovers novel biology.</title>
        <authorList>
            <person name="Wiegand S."/>
            <person name="Jogler M."/>
            <person name="Boedeker C."/>
            <person name="Pinto D."/>
            <person name="Vollmers J."/>
            <person name="Rivas-Marin E."/>
            <person name="Kohn T."/>
            <person name="Peeters S.H."/>
            <person name="Heuer A."/>
            <person name="Rast P."/>
            <person name="Oberbeckmann S."/>
            <person name="Bunk B."/>
            <person name="Jeske O."/>
            <person name="Meyerdierks A."/>
            <person name="Storesund J.E."/>
            <person name="Kallscheuer N."/>
            <person name="Luecker S."/>
            <person name="Lage O.M."/>
            <person name="Pohl T."/>
            <person name="Merkel B.J."/>
            <person name="Hornburger P."/>
            <person name="Mueller R.-W."/>
            <person name="Bruemmer F."/>
            <person name="Labrenz M."/>
            <person name="Spormann A.M."/>
            <person name="Op den Camp H."/>
            <person name="Overmann J."/>
            <person name="Amann R."/>
            <person name="Jetten M.S.M."/>
            <person name="Mascher T."/>
            <person name="Medema M.H."/>
            <person name="Devos D.P."/>
            <person name="Kaster A.-K."/>
            <person name="Ovreas L."/>
            <person name="Rohde M."/>
            <person name="Galperin M.Y."/>
            <person name="Jogler C."/>
        </authorList>
    </citation>
    <scope>NUCLEOTIDE SEQUENCE [LARGE SCALE GENOMIC DNA]</scope>
    <source>
        <strain evidence="3 4">Pan216</strain>
    </source>
</reference>
<evidence type="ECO:0000313" key="3">
    <source>
        <dbReference type="EMBL" id="QDU59241.1"/>
    </source>
</evidence>
<proteinExistence type="predicted"/>
<dbReference type="SMART" id="SM00899">
    <property type="entry name" value="FeoA"/>
    <property type="match status" value="1"/>
</dbReference>
<dbReference type="InterPro" id="IPR007167">
    <property type="entry name" value="Fe-transptr_FeoA-like"/>
</dbReference>
<sequence>MSQVVPLDLMRTGESGQIVDLCGDERLISQLAEKGMRQGSTIVVLQEGNPLVCLVDRTRLTLRADGLVEILVALEAAPASAPTVKEH</sequence>
<dbReference type="AlphaFoldDB" id="A0A518AX08"/>
<protein>
    <submittedName>
        <fullName evidence="3">FeoA domain protein</fullName>
    </submittedName>
</protein>
<gene>
    <name evidence="3" type="ORF">Pan216_00680</name>
</gene>
<dbReference type="EMBL" id="CP036279">
    <property type="protein sequence ID" value="QDU59241.1"/>
    <property type="molecule type" value="Genomic_DNA"/>
</dbReference>
<keyword evidence="4" id="KW-1185">Reference proteome</keyword>
<name>A0A518AX08_9BACT</name>
<dbReference type="KEGG" id="knv:Pan216_00680"/>
<dbReference type="Gene3D" id="2.30.30.90">
    <property type="match status" value="1"/>
</dbReference>
<keyword evidence="1" id="KW-0408">Iron</keyword>
<dbReference type="RefSeq" id="WP_419193094.1">
    <property type="nucleotide sequence ID" value="NZ_CP036279.1"/>
</dbReference>
<dbReference type="SUPFAM" id="SSF50037">
    <property type="entry name" value="C-terminal domain of transcriptional repressors"/>
    <property type="match status" value="1"/>
</dbReference>
<dbReference type="InterPro" id="IPR008988">
    <property type="entry name" value="Transcriptional_repressor_C"/>
</dbReference>
<dbReference type="InterPro" id="IPR038157">
    <property type="entry name" value="FeoA_core_dom"/>
</dbReference>
<dbReference type="GO" id="GO:0046914">
    <property type="term" value="F:transition metal ion binding"/>
    <property type="evidence" value="ECO:0007669"/>
    <property type="project" value="InterPro"/>
</dbReference>
<accession>A0A518AX08</accession>
<dbReference type="Pfam" id="PF04023">
    <property type="entry name" value="FeoA"/>
    <property type="match status" value="1"/>
</dbReference>
<evidence type="ECO:0000313" key="4">
    <source>
        <dbReference type="Proteomes" id="UP000317093"/>
    </source>
</evidence>
<evidence type="ECO:0000259" key="2">
    <source>
        <dbReference type="SMART" id="SM00899"/>
    </source>
</evidence>
<feature type="domain" description="Ferrous iron transporter FeoA-like" evidence="2">
    <location>
        <begin position="5"/>
        <end position="74"/>
    </location>
</feature>
<dbReference type="Proteomes" id="UP000317093">
    <property type="component" value="Chromosome"/>
</dbReference>
<evidence type="ECO:0000256" key="1">
    <source>
        <dbReference type="ARBA" id="ARBA00023004"/>
    </source>
</evidence>